<dbReference type="PRINTS" id="PR00504">
    <property type="entry name" value="CHROMODOMAIN"/>
</dbReference>
<keyword evidence="5" id="KW-1185">Reference proteome</keyword>
<evidence type="ECO:0000256" key="3">
    <source>
        <dbReference type="SAM" id="MobiDB-lite"/>
    </source>
</evidence>
<dbReference type="InterPro" id="IPR000953">
    <property type="entry name" value="Chromo/chromo_shadow_dom"/>
</dbReference>
<dbReference type="STRING" id="121845.A0A3Q0JJW2"/>
<dbReference type="PaxDb" id="121845-A0A3Q0JJW2"/>
<gene>
    <name evidence="6" type="primary">LOC103523078</name>
</gene>
<proteinExistence type="predicted"/>
<dbReference type="GO" id="GO:0005634">
    <property type="term" value="C:nucleus"/>
    <property type="evidence" value="ECO:0007669"/>
    <property type="project" value="UniProtKB-SubCell"/>
</dbReference>
<dbReference type="InterPro" id="IPR017984">
    <property type="entry name" value="Chromo_dom_subgr"/>
</dbReference>
<keyword evidence="2" id="KW-0539">Nucleus</keyword>
<feature type="region of interest" description="Disordered" evidence="3">
    <location>
        <begin position="1"/>
        <end position="32"/>
    </location>
</feature>
<dbReference type="InterPro" id="IPR016197">
    <property type="entry name" value="Chromo-like_dom_sf"/>
</dbReference>
<dbReference type="Proteomes" id="UP000079169">
    <property type="component" value="Unplaced"/>
</dbReference>
<protein>
    <submittedName>
        <fullName evidence="6">Chromobox protein homolog 5-like</fullName>
    </submittedName>
</protein>
<dbReference type="RefSeq" id="XP_026688652.1">
    <property type="nucleotide sequence ID" value="XM_026832851.1"/>
</dbReference>
<feature type="compositionally biased region" description="Basic residues" evidence="3">
    <location>
        <begin position="1"/>
        <end position="16"/>
    </location>
</feature>
<dbReference type="KEGG" id="dci:103523078"/>
<evidence type="ECO:0000256" key="2">
    <source>
        <dbReference type="ARBA" id="ARBA00023242"/>
    </source>
</evidence>
<feature type="compositionally biased region" description="Acidic residues" evidence="3">
    <location>
        <begin position="22"/>
        <end position="32"/>
    </location>
</feature>
<dbReference type="PANTHER" id="PTHR22812">
    <property type="entry name" value="CHROMOBOX PROTEIN"/>
    <property type="match status" value="1"/>
</dbReference>
<feature type="compositionally biased region" description="Acidic residues" evidence="3">
    <location>
        <begin position="97"/>
        <end position="109"/>
    </location>
</feature>
<dbReference type="GeneID" id="103523078"/>
<organism evidence="5 6">
    <name type="scientific">Diaphorina citri</name>
    <name type="common">Asian citrus psyllid</name>
    <dbReference type="NCBI Taxonomy" id="121845"/>
    <lineage>
        <taxon>Eukaryota</taxon>
        <taxon>Metazoa</taxon>
        <taxon>Ecdysozoa</taxon>
        <taxon>Arthropoda</taxon>
        <taxon>Hexapoda</taxon>
        <taxon>Insecta</taxon>
        <taxon>Pterygota</taxon>
        <taxon>Neoptera</taxon>
        <taxon>Paraneoptera</taxon>
        <taxon>Hemiptera</taxon>
        <taxon>Sternorrhyncha</taxon>
        <taxon>Psylloidea</taxon>
        <taxon>Psyllidae</taxon>
        <taxon>Diaphorininae</taxon>
        <taxon>Diaphorina</taxon>
    </lineage>
</organism>
<evidence type="ECO:0000256" key="1">
    <source>
        <dbReference type="ARBA" id="ARBA00004123"/>
    </source>
</evidence>
<dbReference type="PROSITE" id="PS50013">
    <property type="entry name" value="CHROMO_2"/>
    <property type="match status" value="1"/>
</dbReference>
<accession>A0A3Q0JJW2</accession>
<dbReference type="Gene3D" id="2.40.50.40">
    <property type="match status" value="1"/>
</dbReference>
<dbReference type="SMART" id="SM00298">
    <property type="entry name" value="CHROMO"/>
    <property type="match status" value="1"/>
</dbReference>
<dbReference type="InterPro" id="IPR051219">
    <property type="entry name" value="Heterochromatin_chromo-domain"/>
</dbReference>
<dbReference type="CDD" id="cd00024">
    <property type="entry name" value="CD_CSD"/>
    <property type="match status" value="1"/>
</dbReference>
<dbReference type="AlphaFoldDB" id="A0A3Q0JJW2"/>
<dbReference type="GO" id="GO:0005694">
    <property type="term" value="C:chromosome"/>
    <property type="evidence" value="ECO:0007669"/>
    <property type="project" value="UniProtKB-ARBA"/>
</dbReference>
<comment type="subcellular location">
    <subcellularLocation>
        <location evidence="1">Nucleus</location>
    </subcellularLocation>
</comment>
<evidence type="ECO:0000313" key="6">
    <source>
        <dbReference type="RefSeq" id="XP_026688652.1"/>
    </source>
</evidence>
<evidence type="ECO:0000259" key="4">
    <source>
        <dbReference type="PROSITE" id="PS50013"/>
    </source>
</evidence>
<dbReference type="Pfam" id="PF00385">
    <property type="entry name" value="Chromo"/>
    <property type="match status" value="1"/>
</dbReference>
<reference evidence="6" key="1">
    <citation type="submission" date="2025-08" db="UniProtKB">
        <authorList>
            <consortium name="RefSeq"/>
        </authorList>
    </citation>
    <scope>IDENTIFICATION</scope>
</reference>
<dbReference type="SUPFAM" id="SSF54160">
    <property type="entry name" value="Chromo domain-like"/>
    <property type="match status" value="1"/>
</dbReference>
<sequence>MAKRKGSTKAAKATKKPKNDVDENNGEEEEYEVEKIIHHRKFSNGSVEYLIRWKGYGADDDTWEKEANLASSAQLIKEYKEMIRDEEGSDNDVTNGNEEECPASEEENGDDFKPNKKAKTKKAAKKTTGRGRPKKKAGRGRPKGSAKSTAAVKKNNRSAQESEDEDGEEVCIQNCNHMNVI</sequence>
<feature type="region of interest" description="Disordered" evidence="3">
    <location>
        <begin position="80"/>
        <end position="181"/>
    </location>
</feature>
<name>A0A3Q0JJW2_DIACI</name>
<dbReference type="InterPro" id="IPR023780">
    <property type="entry name" value="Chromo_domain"/>
</dbReference>
<evidence type="ECO:0000313" key="5">
    <source>
        <dbReference type="Proteomes" id="UP000079169"/>
    </source>
</evidence>
<feature type="compositionally biased region" description="Basic residues" evidence="3">
    <location>
        <begin position="115"/>
        <end position="144"/>
    </location>
</feature>
<feature type="domain" description="Chromo" evidence="4">
    <location>
        <begin position="31"/>
        <end position="91"/>
    </location>
</feature>